<evidence type="ECO:0000256" key="5">
    <source>
        <dbReference type="ARBA" id="ARBA00023136"/>
    </source>
</evidence>
<evidence type="ECO:0000256" key="4">
    <source>
        <dbReference type="ARBA" id="ARBA00022989"/>
    </source>
</evidence>
<dbReference type="Gene3D" id="1.20.1440.20">
    <property type="entry name" value="LemA-like domain"/>
    <property type="match status" value="1"/>
</dbReference>
<name>A0A1N6AXV4_9ACTN</name>
<reference evidence="7" key="1">
    <citation type="submission" date="2016-12" db="EMBL/GenBank/DDBJ databases">
        <authorList>
            <person name="Varghese N."/>
            <person name="Submissions S."/>
        </authorList>
    </citation>
    <scope>NUCLEOTIDE SEQUENCE [LARGE SCALE GENOMIC DNA]</scope>
    <source>
        <strain evidence="7">DSM 45599</strain>
    </source>
</reference>
<evidence type="ECO:0000256" key="3">
    <source>
        <dbReference type="ARBA" id="ARBA00022692"/>
    </source>
</evidence>
<dbReference type="Pfam" id="PF04011">
    <property type="entry name" value="LemA"/>
    <property type="match status" value="1"/>
</dbReference>
<dbReference type="SUPFAM" id="SSF140478">
    <property type="entry name" value="LemA-like"/>
    <property type="match status" value="1"/>
</dbReference>
<dbReference type="STRING" id="709881.SAMN04489832_6352"/>
<dbReference type="RefSeq" id="WP_074317951.1">
    <property type="nucleotide sequence ID" value="NZ_FSQT01000002.1"/>
</dbReference>
<dbReference type="AlphaFoldDB" id="A0A1N6AXV4"/>
<comment type="similarity">
    <text evidence="2">Belongs to the LemA family.</text>
</comment>
<comment type="subcellular location">
    <subcellularLocation>
        <location evidence="1">Membrane</location>
        <topology evidence="1">Single-pass membrane protein</topology>
    </subcellularLocation>
</comment>
<organism evidence="6 7">
    <name type="scientific">Micromonospora cremea</name>
    <dbReference type="NCBI Taxonomy" id="709881"/>
    <lineage>
        <taxon>Bacteria</taxon>
        <taxon>Bacillati</taxon>
        <taxon>Actinomycetota</taxon>
        <taxon>Actinomycetes</taxon>
        <taxon>Micromonosporales</taxon>
        <taxon>Micromonosporaceae</taxon>
        <taxon>Micromonospora</taxon>
    </lineage>
</organism>
<keyword evidence="7" id="KW-1185">Reference proteome</keyword>
<evidence type="ECO:0000256" key="2">
    <source>
        <dbReference type="ARBA" id="ARBA00008854"/>
    </source>
</evidence>
<dbReference type="PANTHER" id="PTHR34478:SF1">
    <property type="entry name" value="PROTEIN LEMA"/>
    <property type="match status" value="1"/>
</dbReference>
<protein>
    <submittedName>
        <fullName evidence="6">LemA protein</fullName>
    </submittedName>
</protein>
<keyword evidence="5" id="KW-0472">Membrane</keyword>
<sequence length="188" mass="20073">MNLGLVLVAVLVVLVVVLLVVAVGGYNRLVRLRAQVHASWAQVDVQLKRRHSLIPNLVSTVQGYAGHERATLEAVTAARATATTVAGGGPARVDAEDALTVALGRLFAVAEAYPQLRASENFAGLQRELAATEDKIAYARQFYNSSVQSLNTAVQTLPTNVIAGLGGFRPESYFEATGPERTDVSVRF</sequence>
<gene>
    <name evidence="6" type="ORF">SAMN04489832_6352</name>
</gene>
<keyword evidence="4" id="KW-1133">Transmembrane helix</keyword>
<dbReference type="InterPro" id="IPR023353">
    <property type="entry name" value="LemA-like_dom_sf"/>
</dbReference>
<proteinExistence type="inferred from homology"/>
<evidence type="ECO:0000313" key="6">
    <source>
        <dbReference type="EMBL" id="SIN38890.1"/>
    </source>
</evidence>
<dbReference type="InterPro" id="IPR007156">
    <property type="entry name" value="MamQ_LemA"/>
</dbReference>
<dbReference type="OrthoDB" id="9804152at2"/>
<evidence type="ECO:0000256" key="1">
    <source>
        <dbReference type="ARBA" id="ARBA00004167"/>
    </source>
</evidence>
<dbReference type="GO" id="GO:0016020">
    <property type="term" value="C:membrane"/>
    <property type="evidence" value="ECO:0007669"/>
    <property type="project" value="UniProtKB-SubCell"/>
</dbReference>
<dbReference type="PANTHER" id="PTHR34478">
    <property type="entry name" value="PROTEIN LEMA"/>
    <property type="match status" value="1"/>
</dbReference>
<dbReference type="Proteomes" id="UP000185124">
    <property type="component" value="Unassembled WGS sequence"/>
</dbReference>
<keyword evidence="3" id="KW-0812">Transmembrane</keyword>
<evidence type="ECO:0000313" key="7">
    <source>
        <dbReference type="Proteomes" id="UP000185124"/>
    </source>
</evidence>
<accession>A0A1N6AXV4</accession>
<dbReference type="EMBL" id="FSQT01000002">
    <property type="protein sequence ID" value="SIN38890.1"/>
    <property type="molecule type" value="Genomic_DNA"/>
</dbReference>